<evidence type="ECO:0000256" key="1">
    <source>
        <dbReference type="ARBA" id="ARBA00004141"/>
    </source>
</evidence>
<dbReference type="GO" id="GO:1902600">
    <property type="term" value="P:proton transmembrane transport"/>
    <property type="evidence" value="ECO:0007669"/>
    <property type="project" value="InterPro"/>
</dbReference>
<dbReference type="EMBL" id="JAGQLH010000022">
    <property type="protein sequence ID" value="MCA9385477.1"/>
    <property type="molecule type" value="Genomic_DNA"/>
</dbReference>
<evidence type="ECO:0000256" key="3">
    <source>
        <dbReference type="ARBA" id="ARBA00022448"/>
    </source>
</evidence>
<evidence type="ECO:0000259" key="8">
    <source>
        <dbReference type="Pfam" id="PF00999"/>
    </source>
</evidence>
<dbReference type="InterPro" id="IPR006153">
    <property type="entry name" value="Cation/H_exchanger_TM"/>
</dbReference>
<dbReference type="Gene3D" id="3.40.50.720">
    <property type="entry name" value="NAD(P)-binding Rossmann-like Domain"/>
    <property type="match status" value="1"/>
</dbReference>
<feature type="transmembrane region" description="Helical" evidence="7">
    <location>
        <begin position="326"/>
        <end position="345"/>
    </location>
</feature>
<dbReference type="GO" id="GO:0016020">
    <property type="term" value="C:membrane"/>
    <property type="evidence" value="ECO:0007669"/>
    <property type="project" value="UniProtKB-SubCell"/>
</dbReference>
<feature type="transmembrane region" description="Helical" evidence="7">
    <location>
        <begin position="177"/>
        <end position="203"/>
    </location>
</feature>
<keyword evidence="4 7" id="KW-0812">Transmembrane</keyword>
<keyword evidence="3" id="KW-0813">Transport</keyword>
<dbReference type="Pfam" id="PF02254">
    <property type="entry name" value="TrkA_N"/>
    <property type="match status" value="1"/>
</dbReference>
<feature type="transmembrane region" description="Helical" evidence="7">
    <location>
        <begin position="29"/>
        <end position="47"/>
    </location>
</feature>
<evidence type="ECO:0000313" key="11">
    <source>
        <dbReference type="Proteomes" id="UP000754563"/>
    </source>
</evidence>
<comment type="subcellular location">
    <subcellularLocation>
        <location evidence="1">Membrane</location>
        <topology evidence="1">Multi-pass membrane protein</topology>
    </subcellularLocation>
</comment>
<feature type="transmembrane region" description="Helical" evidence="7">
    <location>
        <begin position="114"/>
        <end position="133"/>
    </location>
</feature>
<dbReference type="InterPro" id="IPR038770">
    <property type="entry name" value="Na+/solute_symporter_sf"/>
</dbReference>
<keyword evidence="5 7" id="KW-1133">Transmembrane helix</keyword>
<reference evidence="10" key="1">
    <citation type="submission" date="2020-04" db="EMBL/GenBank/DDBJ databases">
        <authorList>
            <person name="Zhang T."/>
        </authorList>
    </citation>
    <scope>NUCLEOTIDE SEQUENCE</scope>
    <source>
        <strain evidence="10">HKST-UBA11</strain>
    </source>
</reference>
<feature type="transmembrane region" description="Helical" evidence="7">
    <location>
        <begin position="292"/>
        <end position="314"/>
    </location>
</feature>
<feature type="domain" description="RCK N-terminal" evidence="9">
    <location>
        <begin position="411"/>
        <end position="526"/>
    </location>
</feature>
<dbReference type="PANTHER" id="PTHR42751">
    <property type="entry name" value="SODIUM/HYDROGEN EXCHANGER FAMILY/TRKA DOMAIN PROTEIN"/>
    <property type="match status" value="1"/>
</dbReference>
<feature type="transmembrane region" description="Helical" evidence="7">
    <location>
        <begin position="357"/>
        <end position="376"/>
    </location>
</feature>
<dbReference type="AlphaFoldDB" id="A0A955L8A6"/>
<reference evidence="10" key="2">
    <citation type="journal article" date="2021" name="Microbiome">
        <title>Successional dynamics and alternative stable states in a saline activated sludge microbial community over 9 years.</title>
        <authorList>
            <person name="Wang Y."/>
            <person name="Ye J."/>
            <person name="Ju F."/>
            <person name="Liu L."/>
            <person name="Boyd J.A."/>
            <person name="Deng Y."/>
            <person name="Parks D.H."/>
            <person name="Jiang X."/>
            <person name="Yin X."/>
            <person name="Woodcroft B.J."/>
            <person name="Tyson G.W."/>
            <person name="Hugenholtz P."/>
            <person name="Polz M.F."/>
            <person name="Zhang T."/>
        </authorList>
    </citation>
    <scope>NUCLEOTIDE SEQUENCE</scope>
    <source>
        <strain evidence="10">HKST-UBA11</strain>
    </source>
</reference>
<sequence>MTGFAEIAILITLASLLGLIANKLRQPPLLGYILAGVIIGSTELIPHEGIESLELFSQIGITFLLFILGLELNIGDLKKLGRVALVTGIGQILFTTLFGYLLSKVQGFQSVTAIYIAIALTFSSTIVIVKLLSTKRELNTLHGKISIGFLLVQDLAAMLILIGLVTFGSSGSAEGSVIGQIGSLMIKIPLLIIAMWVMSKYILPWLIEQTQHDREVLFLLVIAWALILAAVVSSPFFGFSIEIGALLAGISLSSSKESLQIESWTRSLRDFFLTVFFVLLGLHTSVDSLSSIIGPALVFSAFVLIGNPLIVMIIMGLLGYNKRTNFFISLTVAQISEFSLLVAALGLNLGHLTTNEIAILTLVGGITMSVSSYMIYYSQWLYDRLKPVLSIFEFRKSQKRGSYKKKLEDHIVIFGFYRLAEDLLSEILTNPDNFLLVDHDPKTVERLSEKGISIIYGDMNDTDLYEHLNLDSARLILSTISDRSSNDKLLEFKHMQGITTPLILTVSNDTDAQYFYDKGVEYIIYPQLIAGQKLKTIITAEPSELEGKLDRYSKRELSQLGKRFDVDVVISS</sequence>
<dbReference type="Gene3D" id="1.20.1530.20">
    <property type="match status" value="1"/>
</dbReference>
<dbReference type="GO" id="GO:0015297">
    <property type="term" value="F:antiporter activity"/>
    <property type="evidence" value="ECO:0007669"/>
    <property type="project" value="InterPro"/>
</dbReference>
<gene>
    <name evidence="10" type="ORF">KC717_02415</name>
</gene>
<dbReference type="InterPro" id="IPR003148">
    <property type="entry name" value="RCK_N"/>
</dbReference>
<name>A0A955L8A6_9BACT</name>
<feature type="transmembrane region" description="Helical" evidence="7">
    <location>
        <begin position="83"/>
        <end position="102"/>
    </location>
</feature>
<organism evidence="10 11">
    <name type="scientific">Candidatus Dojkabacteria bacterium</name>
    <dbReference type="NCBI Taxonomy" id="2099670"/>
    <lineage>
        <taxon>Bacteria</taxon>
        <taxon>Candidatus Dojkabacteria</taxon>
    </lineage>
</organism>
<feature type="transmembrane region" description="Helical" evidence="7">
    <location>
        <begin position="6"/>
        <end position="22"/>
    </location>
</feature>
<dbReference type="PANTHER" id="PTHR42751:SF3">
    <property type="entry name" value="SODIUM_GLUTAMATE SYMPORTER"/>
    <property type="match status" value="1"/>
</dbReference>
<dbReference type="Proteomes" id="UP000754563">
    <property type="component" value="Unassembled WGS sequence"/>
</dbReference>
<dbReference type="GO" id="GO:0006813">
    <property type="term" value="P:potassium ion transport"/>
    <property type="evidence" value="ECO:0007669"/>
    <property type="project" value="InterPro"/>
</dbReference>
<dbReference type="Pfam" id="PF00999">
    <property type="entry name" value="Na_H_Exchanger"/>
    <property type="match status" value="1"/>
</dbReference>
<accession>A0A955L8A6</accession>
<evidence type="ECO:0000256" key="6">
    <source>
        <dbReference type="ARBA" id="ARBA00023136"/>
    </source>
</evidence>
<evidence type="ECO:0000259" key="9">
    <source>
        <dbReference type="Pfam" id="PF02254"/>
    </source>
</evidence>
<evidence type="ECO:0000256" key="2">
    <source>
        <dbReference type="ARBA" id="ARBA00005551"/>
    </source>
</evidence>
<keyword evidence="6 7" id="KW-0472">Membrane</keyword>
<feature type="transmembrane region" description="Helical" evidence="7">
    <location>
        <begin position="53"/>
        <end position="71"/>
    </location>
</feature>
<dbReference type="SUPFAM" id="SSF51735">
    <property type="entry name" value="NAD(P)-binding Rossmann-fold domains"/>
    <property type="match status" value="1"/>
</dbReference>
<feature type="transmembrane region" description="Helical" evidence="7">
    <location>
        <begin position="145"/>
        <end position="165"/>
    </location>
</feature>
<evidence type="ECO:0000313" key="10">
    <source>
        <dbReference type="EMBL" id="MCA9385477.1"/>
    </source>
</evidence>
<evidence type="ECO:0000256" key="4">
    <source>
        <dbReference type="ARBA" id="ARBA00022692"/>
    </source>
</evidence>
<feature type="transmembrane region" description="Helical" evidence="7">
    <location>
        <begin position="215"/>
        <end position="231"/>
    </location>
</feature>
<dbReference type="InterPro" id="IPR036291">
    <property type="entry name" value="NAD(P)-bd_dom_sf"/>
</dbReference>
<proteinExistence type="inferred from homology"/>
<evidence type="ECO:0000256" key="5">
    <source>
        <dbReference type="ARBA" id="ARBA00022989"/>
    </source>
</evidence>
<evidence type="ECO:0000256" key="7">
    <source>
        <dbReference type="SAM" id="Phobius"/>
    </source>
</evidence>
<comment type="caution">
    <text evidence="10">The sequence shown here is derived from an EMBL/GenBank/DDBJ whole genome shotgun (WGS) entry which is preliminary data.</text>
</comment>
<comment type="similarity">
    <text evidence="2">Belongs to the monovalent cation:proton antiporter 2 (CPA2) transporter (TC 2.A.37) family.</text>
</comment>
<feature type="domain" description="Cation/H+ exchanger transmembrane" evidence="8">
    <location>
        <begin position="12"/>
        <end position="369"/>
    </location>
</feature>
<protein>
    <submittedName>
        <fullName evidence="10">Cation:proton antiporter</fullName>
    </submittedName>
</protein>